<dbReference type="Proteomes" id="UP000523863">
    <property type="component" value="Unassembled WGS sequence"/>
</dbReference>
<comment type="caution">
    <text evidence="5">The sequence shown here is derived from an EMBL/GenBank/DDBJ whole genome shotgun (WGS) entry which is preliminary data.</text>
</comment>
<dbReference type="SUPFAM" id="SSF53254">
    <property type="entry name" value="Phosphoglycerate mutase-like"/>
    <property type="match status" value="1"/>
</dbReference>
<dbReference type="InterPro" id="IPR029033">
    <property type="entry name" value="His_PPase_superfam"/>
</dbReference>
<evidence type="ECO:0000256" key="1">
    <source>
        <dbReference type="ARBA" id="ARBA00005582"/>
    </source>
</evidence>
<dbReference type="GO" id="GO:0035539">
    <property type="term" value="F:8-oxo-7,8-dihydrodeoxyguanosine triphosphate pyrophosphatase activity"/>
    <property type="evidence" value="ECO:0007669"/>
    <property type="project" value="UniProtKB-EC"/>
</dbReference>
<dbReference type="InterPro" id="IPR013078">
    <property type="entry name" value="His_Pase_superF_clade-1"/>
</dbReference>
<dbReference type="EMBL" id="JACHBL010000001">
    <property type="protein sequence ID" value="MBB5597021.1"/>
    <property type="molecule type" value="Genomic_DNA"/>
</dbReference>
<evidence type="ECO:0000313" key="5">
    <source>
        <dbReference type="EMBL" id="MBB5597021.1"/>
    </source>
</evidence>
<proteinExistence type="inferred from homology"/>
<dbReference type="PANTHER" id="PTHR21340">
    <property type="entry name" value="DIADENOSINE 5,5-P1,P4-TETRAPHOSPHATE PYROPHOSPHOHYDROLASE MUTT"/>
    <property type="match status" value="1"/>
</dbReference>
<feature type="domain" description="Nudix hydrolase" evidence="4">
    <location>
        <begin position="18"/>
        <end position="143"/>
    </location>
</feature>
<dbReference type="SMART" id="SM00855">
    <property type="entry name" value="PGAM"/>
    <property type="match status" value="1"/>
</dbReference>
<evidence type="ECO:0000256" key="3">
    <source>
        <dbReference type="RuleBase" id="RU003476"/>
    </source>
</evidence>
<sequence>MNGSIQRSSDSPDLSKDAGVIAAGAIIWRERSSGLEVLLIHRPRYDDWSWPKGKLDDGETIPECAIREVQEEIGMTVKLGIPLPAIEYPVKSDTKVVYYWAARATGSVAPDGREVDGYQWVTPEIAHKLLSNSSDLEPLDALVNAHRKGDLNTVPFILLRHAKAKPRSSWTRDEGLRPLAATGKRQSLSVQRILTAWQPEKIYTSPWTRCVQTIMPYAQAIRKDFKEVGSLTEKAAKRNPKAAAKSIKKLIERGESLVVCTHRPVLPMALGVFKHHLINKLDKGLPSEDPYLRPGALLIAHQVVGRPGRLISLEHYEPYDD</sequence>
<dbReference type="Pfam" id="PF00293">
    <property type="entry name" value="NUDIX"/>
    <property type="match status" value="1"/>
</dbReference>
<dbReference type="CDD" id="cd03673">
    <property type="entry name" value="NUDIX_Ap6A_hydrolase"/>
    <property type="match status" value="1"/>
</dbReference>
<keyword evidence="2 3" id="KW-0378">Hydrolase</keyword>
<dbReference type="SUPFAM" id="SSF55811">
    <property type="entry name" value="Nudix"/>
    <property type="match status" value="1"/>
</dbReference>
<evidence type="ECO:0000313" key="6">
    <source>
        <dbReference type="Proteomes" id="UP000523863"/>
    </source>
</evidence>
<accession>A0A7W9DAG7</accession>
<dbReference type="InterPro" id="IPR051325">
    <property type="entry name" value="Nudix_hydrolase_domain"/>
</dbReference>
<gene>
    <name evidence="5" type="ORF">BKA12_000101</name>
</gene>
<dbReference type="RefSeq" id="WP_221228027.1">
    <property type="nucleotide sequence ID" value="NZ_JACHBL010000001.1"/>
</dbReference>
<dbReference type="AlphaFoldDB" id="A0A7W9DAG7"/>
<dbReference type="PRINTS" id="PR00502">
    <property type="entry name" value="NUDIXFAMILY"/>
</dbReference>
<name>A0A7W9DAG7_9MICC</name>
<comment type="similarity">
    <text evidence="1 3">Belongs to the Nudix hydrolase family.</text>
</comment>
<dbReference type="PROSITE" id="PS00893">
    <property type="entry name" value="NUDIX_BOX"/>
    <property type="match status" value="1"/>
</dbReference>
<evidence type="ECO:0000259" key="4">
    <source>
        <dbReference type="PROSITE" id="PS51462"/>
    </source>
</evidence>
<dbReference type="CDD" id="cd07040">
    <property type="entry name" value="HP"/>
    <property type="match status" value="1"/>
</dbReference>
<dbReference type="InterPro" id="IPR000086">
    <property type="entry name" value="NUDIX_hydrolase_dom"/>
</dbReference>
<dbReference type="Gene3D" id="3.40.50.1240">
    <property type="entry name" value="Phosphoglycerate mutase-like"/>
    <property type="match status" value="1"/>
</dbReference>
<dbReference type="GO" id="GO:0004081">
    <property type="term" value="F:bis(5'-nucleosyl)-tetraphosphatase (asymmetrical) activity"/>
    <property type="evidence" value="ECO:0007669"/>
    <property type="project" value="TreeGrafter"/>
</dbReference>
<dbReference type="InterPro" id="IPR020084">
    <property type="entry name" value="NUDIX_hydrolase_CS"/>
</dbReference>
<organism evidence="5 6">
    <name type="scientific">Neomicrococcus lactis</name>
    <dbReference type="NCBI Taxonomy" id="732241"/>
    <lineage>
        <taxon>Bacteria</taxon>
        <taxon>Bacillati</taxon>
        <taxon>Actinomycetota</taxon>
        <taxon>Actinomycetes</taxon>
        <taxon>Micrococcales</taxon>
        <taxon>Micrococcaceae</taxon>
        <taxon>Neomicrococcus</taxon>
    </lineage>
</organism>
<dbReference type="InterPro" id="IPR020476">
    <property type="entry name" value="Nudix_hydrolase"/>
</dbReference>
<keyword evidence="6" id="KW-1185">Reference proteome</keyword>
<reference evidence="5 6" key="1">
    <citation type="submission" date="2020-08" db="EMBL/GenBank/DDBJ databases">
        <title>Sequencing the genomes of 1000 actinobacteria strains.</title>
        <authorList>
            <person name="Klenk H.-P."/>
        </authorList>
    </citation>
    <scope>NUCLEOTIDE SEQUENCE [LARGE SCALE GENOMIC DNA]</scope>
    <source>
        <strain evidence="5 6">DSM 23694</strain>
    </source>
</reference>
<dbReference type="EC" id="3.6.1.55" evidence="5"/>
<dbReference type="InterPro" id="IPR015797">
    <property type="entry name" value="NUDIX_hydrolase-like_dom_sf"/>
</dbReference>
<dbReference type="PROSITE" id="PS51462">
    <property type="entry name" value="NUDIX"/>
    <property type="match status" value="1"/>
</dbReference>
<dbReference type="Pfam" id="PF00300">
    <property type="entry name" value="His_Phos_1"/>
    <property type="match status" value="1"/>
</dbReference>
<protein>
    <submittedName>
        <fullName evidence="5">8-oxo-dGTP diphosphatase</fullName>
        <ecNumber evidence="5">3.6.1.55</ecNumber>
    </submittedName>
</protein>
<dbReference type="GO" id="GO:0006754">
    <property type="term" value="P:ATP biosynthetic process"/>
    <property type="evidence" value="ECO:0007669"/>
    <property type="project" value="TreeGrafter"/>
</dbReference>
<dbReference type="Gene3D" id="3.90.79.10">
    <property type="entry name" value="Nucleoside Triphosphate Pyrophosphohydrolase"/>
    <property type="match status" value="1"/>
</dbReference>
<dbReference type="GO" id="GO:0006167">
    <property type="term" value="P:AMP biosynthetic process"/>
    <property type="evidence" value="ECO:0007669"/>
    <property type="project" value="TreeGrafter"/>
</dbReference>
<dbReference type="PANTHER" id="PTHR21340:SF0">
    <property type="entry name" value="BIS(5'-NUCLEOSYL)-TETRAPHOSPHATASE [ASYMMETRICAL]"/>
    <property type="match status" value="1"/>
</dbReference>
<evidence type="ECO:0000256" key="2">
    <source>
        <dbReference type="ARBA" id="ARBA00022801"/>
    </source>
</evidence>